<feature type="domain" description="Histidine kinase" evidence="16">
    <location>
        <begin position="261"/>
        <end position="478"/>
    </location>
</feature>
<dbReference type="GO" id="GO:0005886">
    <property type="term" value="C:plasma membrane"/>
    <property type="evidence" value="ECO:0007669"/>
    <property type="project" value="UniProtKB-SubCell"/>
</dbReference>
<accession>A0A1Q5PWL0</accession>
<evidence type="ECO:0000256" key="2">
    <source>
        <dbReference type="ARBA" id="ARBA00004651"/>
    </source>
</evidence>
<keyword evidence="4" id="KW-1003">Cell membrane</keyword>
<dbReference type="InterPro" id="IPR036890">
    <property type="entry name" value="HATPase_C_sf"/>
</dbReference>
<dbReference type="InterPro" id="IPR005467">
    <property type="entry name" value="His_kinase_dom"/>
</dbReference>
<dbReference type="Gene3D" id="6.10.340.10">
    <property type="match status" value="1"/>
</dbReference>
<dbReference type="PROSITE" id="PS50885">
    <property type="entry name" value="HAMP"/>
    <property type="match status" value="1"/>
</dbReference>
<keyword evidence="9" id="KW-0418">Kinase</keyword>
<evidence type="ECO:0000313" key="19">
    <source>
        <dbReference type="Proteomes" id="UP000185612"/>
    </source>
</evidence>
<dbReference type="SUPFAM" id="SSF158472">
    <property type="entry name" value="HAMP domain-like"/>
    <property type="match status" value="1"/>
</dbReference>
<sequence length="545" mass="59617">MSGVALTVAIYLGLAGVVRQDTYDSRVQTLLGDAAVRVASAQSRLDGAAFTSAEQVQSAANETVAGLYESARGVGATGVMLRRAPAENSAVTINDLQTSSQIPGLVTAELRGAVHDLDYAQHWQAVALRGPGRQVPGIVVASRLVLPLAGVHELYIVYTLAPEEQLVDQLLSFLLVASVAVVISLGVITYLVVRRQLRPVAQISDAAARLAEGNLSERVQVRGEDEVAVLGQSFNNMADSLQDQIDRLGELSRLQQRFVSDVSHELRTPLATITAAAQMLHDSKEEFDPLHRRPIELLAEQTTRFDEMLADLLEISRFDAGAAVLTLEDRDIREVVHRTVELVRPIATDRGSDIVVHEPQERCGVAIDPRRIERVLRNLLFNAVEHGEGRRIDVTVAKSATAVAVRVRDHGVGMRREVAEHVFDRFYRADPSRARTLGGTGLGLAISLEDARLHGGTLEAWGRTDEGASFLLTLPQGPDTPIGEPPLQVEPPDREFVTPPLGTALNPMLLQEITQAADVPPPPETGWQRWRRRWREFWSTGKEQS</sequence>
<dbReference type="AlphaFoldDB" id="A0A1Q5PWL0"/>
<dbReference type="PANTHER" id="PTHR43547:SF2">
    <property type="entry name" value="HYBRID SIGNAL TRANSDUCTION HISTIDINE KINASE C"/>
    <property type="match status" value="1"/>
</dbReference>
<dbReference type="Proteomes" id="UP000185612">
    <property type="component" value="Unassembled WGS sequence"/>
</dbReference>
<dbReference type="STRING" id="52770.BSZ40_04900"/>
<dbReference type="GO" id="GO:0000155">
    <property type="term" value="F:phosphorelay sensor kinase activity"/>
    <property type="evidence" value="ECO:0007669"/>
    <property type="project" value="InterPro"/>
</dbReference>
<dbReference type="Pfam" id="PF00672">
    <property type="entry name" value="HAMP"/>
    <property type="match status" value="1"/>
</dbReference>
<dbReference type="FunFam" id="1.10.287.130:FF:000010">
    <property type="entry name" value="Two-component sensor histidine kinase"/>
    <property type="match status" value="1"/>
</dbReference>
<dbReference type="InterPro" id="IPR047669">
    <property type="entry name" value="MtrAB_MtrB"/>
</dbReference>
<dbReference type="InterPro" id="IPR003660">
    <property type="entry name" value="HAMP_dom"/>
</dbReference>
<protein>
    <recommendedName>
        <fullName evidence="14">Sensor histidine kinase MtrB</fullName>
        <ecNumber evidence="3">2.7.13.3</ecNumber>
    </recommendedName>
</protein>
<dbReference type="SMART" id="SM00304">
    <property type="entry name" value="HAMP"/>
    <property type="match status" value="1"/>
</dbReference>
<dbReference type="Gene3D" id="1.10.287.130">
    <property type="match status" value="1"/>
</dbReference>
<evidence type="ECO:0000256" key="1">
    <source>
        <dbReference type="ARBA" id="ARBA00000085"/>
    </source>
</evidence>
<evidence type="ECO:0000256" key="15">
    <source>
        <dbReference type="SAM" id="Phobius"/>
    </source>
</evidence>
<keyword evidence="5" id="KW-0597">Phosphoprotein</keyword>
<keyword evidence="7 15" id="KW-0812">Transmembrane</keyword>
<dbReference type="Pfam" id="PF00512">
    <property type="entry name" value="HisKA"/>
    <property type="match status" value="1"/>
</dbReference>
<evidence type="ECO:0000256" key="9">
    <source>
        <dbReference type="ARBA" id="ARBA00022777"/>
    </source>
</evidence>
<feature type="domain" description="HAMP" evidence="17">
    <location>
        <begin position="194"/>
        <end position="246"/>
    </location>
</feature>
<dbReference type="EC" id="2.7.13.3" evidence="3"/>
<evidence type="ECO:0000256" key="5">
    <source>
        <dbReference type="ARBA" id="ARBA00022553"/>
    </source>
</evidence>
<keyword evidence="13 15" id="KW-0472">Membrane</keyword>
<dbReference type="PANTHER" id="PTHR43547">
    <property type="entry name" value="TWO-COMPONENT HISTIDINE KINASE"/>
    <property type="match status" value="1"/>
</dbReference>
<dbReference type="FunFam" id="3.30.565.10:FF:000013">
    <property type="entry name" value="Two-component sensor histidine kinase"/>
    <property type="match status" value="1"/>
</dbReference>
<dbReference type="CDD" id="cd00075">
    <property type="entry name" value="HATPase"/>
    <property type="match status" value="1"/>
</dbReference>
<evidence type="ECO:0000256" key="10">
    <source>
        <dbReference type="ARBA" id="ARBA00022840"/>
    </source>
</evidence>
<dbReference type="Pfam" id="PF02518">
    <property type="entry name" value="HATPase_c"/>
    <property type="match status" value="1"/>
</dbReference>
<evidence type="ECO:0000259" key="17">
    <source>
        <dbReference type="PROSITE" id="PS50885"/>
    </source>
</evidence>
<dbReference type="CDD" id="cd00082">
    <property type="entry name" value="HisKA"/>
    <property type="match status" value="1"/>
</dbReference>
<keyword evidence="10" id="KW-0067">ATP-binding</keyword>
<evidence type="ECO:0000256" key="13">
    <source>
        <dbReference type="ARBA" id="ARBA00023136"/>
    </source>
</evidence>
<comment type="catalytic activity">
    <reaction evidence="1">
        <text>ATP + protein L-histidine = ADP + protein N-phospho-L-histidine.</text>
        <dbReference type="EC" id="2.7.13.3"/>
    </reaction>
</comment>
<evidence type="ECO:0000256" key="8">
    <source>
        <dbReference type="ARBA" id="ARBA00022741"/>
    </source>
</evidence>
<organism evidence="18 19">
    <name type="scientific">Buchananella hordeovulneris</name>
    <dbReference type="NCBI Taxonomy" id="52770"/>
    <lineage>
        <taxon>Bacteria</taxon>
        <taxon>Bacillati</taxon>
        <taxon>Actinomycetota</taxon>
        <taxon>Actinomycetes</taxon>
        <taxon>Actinomycetales</taxon>
        <taxon>Actinomycetaceae</taxon>
        <taxon>Buchananella</taxon>
    </lineage>
</organism>
<keyword evidence="6" id="KW-0808">Transferase</keyword>
<evidence type="ECO:0000256" key="11">
    <source>
        <dbReference type="ARBA" id="ARBA00022989"/>
    </source>
</evidence>
<gene>
    <name evidence="18" type="ORF">BSZ40_04900</name>
</gene>
<comment type="subcellular location">
    <subcellularLocation>
        <location evidence="2">Cell membrane</location>
        <topology evidence="2">Multi-pass membrane protein</topology>
    </subcellularLocation>
</comment>
<dbReference type="Gene3D" id="3.30.565.10">
    <property type="entry name" value="Histidine kinase-like ATPase, C-terminal domain"/>
    <property type="match status" value="1"/>
</dbReference>
<evidence type="ECO:0000256" key="4">
    <source>
        <dbReference type="ARBA" id="ARBA00022475"/>
    </source>
</evidence>
<proteinExistence type="predicted"/>
<evidence type="ECO:0000256" key="14">
    <source>
        <dbReference type="ARBA" id="ARBA00035305"/>
    </source>
</evidence>
<dbReference type="InterPro" id="IPR036097">
    <property type="entry name" value="HisK_dim/P_sf"/>
</dbReference>
<keyword evidence="8" id="KW-0547">Nucleotide-binding</keyword>
<dbReference type="InterPro" id="IPR003594">
    <property type="entry name" value="HATPase_dom"/>
</dbReference>
<keyword evidence="12" id="KW-0902">Two-component regulatory system</keyword>
<dbReference type="GO" id="GO:0005524">
    <property type="term" value="F:ATP binding"/>
    <property type="evidence" value="ECO:0007669"/>
    <property type="project" value="UniProtKB-KW"/>
</dbReference>
<comment type="caution">
    <text evidence="18">The sequence shown here is derived from an EMBL/GenBank/DDBJ whole genome shotgun (WGS) entry which is preliminary data.</text>
</comment>
<dbReference type="FunCoup" id="A0A1Q5PWL0">
    <property type="interactions" value="16"/>
</dbReference>
<dbReference type="PRINTS" id="PR00344">
    <property type="entry name" value="BCTRLSENSOR"/>
</dbReference>
<evidence type="ECO:0000259" key="16">
    <source>
        <dbReference type="PROSITE" id="PS50109"/>
    </source>
</evidence>
<evidence type="ECO:0000256" key="6">
    <source>
        <dbReference type="ARBA" id="ARBA00022679"/>
    </source>
</evidence>
<dbReference type="InterPro" id="IPR003661">
    <property type="entry name" value="HisK_dim/P_dom"/>
</dbReference>
<evidence type="ECO:0000313" key="18">
    <source>
        <dbReference type="EMBL" id="OKL51829.1"/>
    </source>
</evidence>
<dbReference type="InParanoid" id="A0A1Q5PWL0"/>
<dbReference type="SMART" id="SM00388">
    <property type="entry name" value="HisKA"/>
    <property type="match status" value="1"/>
</dbReference>
<dbReference type="SUPFAM" id="SSF55874">
    <property type="entry name" value="ATPase domain of HSP90 chaperone/DNA topoisomerase II/histidine kinase"/>
    <property type="match status" value="1"/>
</dbReference>
<keyword evidence="19" id="KW-1185">Reference proteome</keyword>
<dbReference type="EMBL" id="MQVS01000004">
    <property type="protein sequence ID" value="OKL51829.1"/>
    <property type="molecule type" value="Genomic_DNA"/>
</dbReference>
<dbReference type="SUPFAM" id="SSF47384">
    <property type="entry name" value="Homodimeric domain of signal transducing histidine kinase"/>
    <property type="match status" value="1"/>
</dbReference>
<evidence type="ECO:0000256" key="7">
    <source>
        <dbReference type="ARBA" id="ARBA00022692"/>
    </source>
</evidence>
<evidence type="ECO:0000256" key="12">
    <source>
        <dbReference type="ARBA" id="ARBA00023012"/>
    </source>
</evidence>
<evidence type="ECO:0000256" key="3">
    <source>
        <dbReference type="ARBA" id="ARBA00012438"/>
    </source>
</evidence>
<keyword evidence="11 15" id="KW-1133">Transmembrane helix</keyword>
<reference evidence="19" key="1">
    <citation type="submission" date="2016-12" db="EMBL/GenBank/DDBJ databases">
        <authorList>
            <person name="Meng X."/>
        </authorList>
    </citation>
    <scope>NUCLEOTIDE SEQUENCE [LARGE SCALE GENOMIC DNA]</scope>
    <source>
        <strain evidence="19">DSM 20732</strain>
    </source>
</reference>
<dbReference type="NCBIfam" id="NF040691">
    <property type="entry name" value="MtrAB_MtrB"/>
    <property type="match status" value="1"/>
</dbReference>
<dbReference type="SMART" id="SM00387">
    <property type="entry name" value="HATPase_c"/>
    <property type="match status" value="1"/>
</dbReference>
<dbReference type="InterPro" id="IPR004358">
    <property type="entry name" value="Sig_transdc_His_kin-like_C"/>
</dbReference>
<dbReference type="CDD" id="cd06225">
    <property type="entry name" value="HAMP"/>
    <property type="match status" value="1"/>
</dbReference>
<dbReference type="PROSITE" id="PS50109">
    <property type="entry name" value="HIS_KIN"/>
    <property type="match status" value="1"/>
</dbReference>
<feature type="transmembrane region" description="Helical" evidence="15">
    <location>
        <begin position="170"/>
        <end position="193"/>
    </location>
</feature>
<name>A0A1Q5PWL0_9ACTO</name>